<reference evidence="7 8" key="1">
    <citation type="journal article" date="2019" name="Sci. Rep.">
        <title>Orb-weaving spider Araneus ventricosus genome elucidates the spidroin gene catalogue.</title>
        <authorList>
            <person name="Kono N."/>
            <person name="Nakamura H."/>
            <person name="Ohtoshi R."/>
            <person name="Moran D.A.P."/>
            <person name="Shinohara A."/>
            <person name="Yoshida Y."/>
            <person name="Fujiwara M."/>
            <person name="Mori M."/>
            <person name="Tomita M."/>
            <person name="Arakawa K."/>
        </authorList>
    </citation>
    <scope>NUCLEOTIDE SEQUENCE [LARGE SCALE GENOMIC DNA]</scope>
</reference>
<feature type="transmembrane region" description="Helical" evidence="4">
    <location>
        <begin position="479"/>
        <end position="499"/>
    </location>
</feature>
<keyword evidence="8" id="KW-1185">Reference proteome</keyword>
<dbReference type="InterPro" id="IPR026055">
    <property type="entry name" value="FAR"/>
</dbReference>
<evidence type="ECO:0000256" key="4">
    <source>
        <dbReference type="RuleBase" id="RU363097"/>
    </source>
</evidence>
<dbReference type="CDD" id="cd05236">
    <property type="entry name" value="FAR-N_SDR_e"/>
    <property type="match status" value="1"/>
</dbReference>
<name>A0A4Y2H2Y6_ARAVE</name>
<feature type="transmembrane region" description="Helical" evidence="4">
    <location>
        <begin position="360"/>
        <end position="381"/>
    </location>
</feature>
<keyword evidence="4" id="KW-0472">Membrane</keyword>
<keyword evidence="4" id="KW-0521">NADP</keyword>
<keyword evidence="3 4" id="KW-0443">Lipid metabolism</keyword>
<keyword evidence="4" id="KW-0560">Oxidoreductase</keyword>
<evidence type="ECO:0000256" key="3">
    <source>
        <dbReference type="ARBA" id="ARBA00023098"/>
    </source>
</evidence>
<dbReference type="PANTHER" id="PTHR11011">
    <property type="entry name" value="MALE STERILITY PROTEIN 2-RELATED"/>
    <property type="match status" value="1"/>
</dbReference>
<comment type="function">
    <text evidence="4">Catalyzes the reduction of fatty acyl-CoA to fatty alcohols.</text>
</comment>
<dbReference type="GO" id="GO:0102965">
    <property type="term" value="F:alcohol-forming long-chain fatty acyl-CoA reductase activity"/>
    <property type="evidence" value="ECO:0007669"/>
    <property type="project" value="UniProtKB-EC"/>
</dbReference>
<keyword evidence="4" id="KW-0812">Transmembrane</keyword>
<dbReference type="Pfam" id="PF07993">
    <property type="entry name" value="NAD_binding_4"/>
    <property type="match status" value="1"/>
</dbReference>
<feature type="domain" description="Fatty acyl-CoA reductase C-terminal" evidence="5">
    <location>
        <begin position="369"/>
        <end position="440"/>
    </location>
</feature>
<dbReference type="Pfam" id="PF03015">
    <property type="entry name" value="Sterile"/>
    <property type="match status" value="1"/>
</dbReference>
<dbReference type="GO" id="GO:0035336">
    <property type="term" value="P:long-chain fatty-acyl-CoA metabolic process"/>
    <property type="evidence" value="ECO:0007669"/>
    <property type="project" value="TreeGrafter"/>
</dbReference>
<comment type="catalytic activity">
    <reaction evidence="4">
        <text>a long-chain fatty acyl-CoA + 2 NADPH + 2 H(+) = a long-chain primary fatty alcohol + 2 NADP(+) + CoA</text>
        <dbReference type="Rhea" id="RHEA:52716"/>
        <dbReference type="ChEBI" id="CHEBI:15378"/>
        <dbReference type="ChEBI" id="CHEBI:57287"/>
        <dbReference type="ChEBI" id="CHEBI:57783"/>
        <dbReference type="ChEBI" id="CHEBI:58349"/>
        <dbReference type="ChEBI" id="CHEBI:77396"/>
        <dbReference type="ChEBI" id="CHEBI:83139"/>
        <dbReference type="EC" id="1.2.1.84"/>
    </reaction>
</comment>
<dbReference type="EMBL" id="BGPR01001723">
    <property type="protein sequence ID" value="GBM60440.1"/>
    <property type="molecule type" value="Genomic_DNA"/>
</dbReference>
<dbReference type="EC" id="1.2.1.84" evidence="4"/>
<dbReference type="CDD" id="cd09071">
    <property type="entry name" value="FAR_C"/>
    <property type="match status" value="1"/>
</dbReference>
<keyword evidence="4" id="KW-1133">Transmembrane helix</keyword>
<dbReference type="InterPro" id="IPR036291">
    <property type="entry name" value="NAD(P)-bd_dom_sf"/>
</dbReference>
<dbReference type="SUPFAM" id="SSF51735">
    <property type="entry name" value="NAD(P)-binding Rossmann-fold domains"/>
    <property type="match status" value="1"/>
</dbReference>
<dbReference type="GO" id="GO:0080019">
    <property type="term" value="F:alcohol-forming very long-chain fatty acyl-CoA reductase activity"/>
    <property type="evidence" value="ECO:0007669"/>
    <property type="project" value="InterPro"/>
</dbReference>
<dbReference type="Proteomes" id="UP000499080">
    <property type="component" value="Unassembled WGS sequence"/>
</dbReference>
<organism evidence="7 8">
    <name type="scientific">Araneus ventricosus</name>
    <name type="common">Orbweaver spider</name>
    <name type="synonym">Epeira ventricosa</name>
    <dbReference type="NCBI Taxonomy" id="182803"/>
    <lineage>
        <taxon>Eukaryota</taxon>
        <taxon>Metazoa</taxon>
        <taxon>Ecdysozoa</taxon>
        <taxon>Arthropoda</taxon>
        <taxon>Chelicerata</taxon>
        <taxon>Arachnida</taxon>
        <taxon>Araneae</taxon>
        <taxon>Araneomorphae</taxon>
        <taxon>Entelegynae</taxon>
        <taxon>Araneoidea</taxon>
        <taxon>Araneidae</taxon>
        <taxon>Araneus</taxon>
    </lineage>
</organism>
<evidence type="ECO:0000313" key="8">
    <source>
        <dbReference type="Proteomes" id="UP000499080"/>
    </source>
</evidence>
<protein>
    <recommendedName>
        <fullName evidence="4">Fatty acyl-CoA reductase</fullName>
        <ecNumber evidence="4">1.2.1.84</ecNumber>
    </recommendedName>
</protein>
<dbReference type="Gene3D" id="3.40.50.720">
    <property type="entry name" value="NAD(P)-binding Rossmann-like Domain"/>
    <property type="match status" value="1"/>
</dbReference>
<proteinExistence type="inferred from homology"/>
<evidence type="ECO:0000256" key="2">
    <source>
        <dbReference type="ARBA" id="ARBA00022516"/>
    </source>
</evidence>
<comment type="similarity">
    <text evidence="1 4">Belongs to the fatty acyl-CoA reductase family.</text>
</comment>
<feature type="domain" description="Thioester reductase (TE)" evidence="6">
    <location>
        <begin position="25"/>
        <end position="296"/>
    </location>
</feature>
<dbReference type="GO" id="GO:0005777">
    <property type="term" value="C:peroxisome"/>
    <property type="evidence" value="ECO:0007669"/>
    <property type="project" value="TreeGrafter"/>
</dbReference>
<dbReference type="PANTHER" id="PTHR11011:SF45">
    <property type="entry name" value="FATTY ACYL-COA REDUCTASE CG8306-RELATED"/>
    <property type="match status" value="1"/>
</dbReference>
<dbReference type="InterPro" id="IPR033640">
    <property type="entry name" value="FAR_C"/>
</dbReference>
<gene>
    <name evidence="7" type="primary">far1_8</name>
    <name evidence="7" type="ORF">AVEN_790_1</name>
</gene>
<dbReference type="AlphaFoldDB" id="A0A4Y2H2Y6"/>
<evidence type="ECO:0000259" key="6">
    <source>
        <dbReference type="Pfam" id="PF07993"/>
    </source>
</evidence>
<sequence length="504" mass="57848">MFESSPQDNHVPRFANFYDGKSVFVTGASGFIGAVLLETLLRCCPGIKSIYILLRSKKNVQPEARKEQIFNRKLFEKFKEETPEILKKVRVISGDASLPKLGMNEEDIQLLVDEVSVVFHCAADINFIKPLQFVLTNNVLSVSSVIELCRQMRKFEALVYTSTAYSNSNHLNLSIKEEIHRLPIRAEKFLDALKNEDNEMLQELIARCKPDWPNSYTFSKCLAENVIMDTASDLPVAIIRPSVVISTWKHPMPGYVEGNSGLTALSLGVGKGFIKVAYADPHCKVNLVPADIVANSHVLAAWSVGTKRSASPLIVNCTATESLDVKFSEHNESLTELVREFPLPQSFAQPQNLIIVPYKYLYYILAAYYHYLPAIFLDGMLRILGKKPRVYSLYRFLDTVMSSVNFFLFRNFEFERKNMEFLDKLIHQEDRKDLALDFRDATILRMTLSIPEVCPFYDWKIDRKSKSQRQRIMYMRHMLITGIQGIFLMTCCLFIYWAFSLIFR</sequence>
<accession>A0A4Y2H2Y6</accession>
<evidence type="ECO:0000259" key="5">
    <source>
        <dbReference type="Pfam" id="PF03015"/>
    </source>
</evidence>
<dbReference type="InterPro" id="IPR013120">
    <property type="entry name" value="FAR_NAD-bd"/>
</dbReference>
<evidence type="ECO:0000256" key="1">
    <source>
        <dbReference type="ARBA" id="ARBA00005928"/>
    </source>
</evidence>
<evidence type="ECO:0000313" key="7">
    <source>
        <dbReference type="EMBL" id="GBM60440.1"/>
    </source>
</evidence>
<comment type="caution">
    <text evidence="7">The sequence shown here is derived from an EMBL/GenBank/DDBJ whole genome shotgun (WGS) entry which is preliminary data.</text>
</comment>
<keyword evidence="2 4" id="KW-0444">Lipid biosynthesis</keyword>
<dbReference type="OrthoDB" id="429813at2759"/>